<dbReference type="AlphaFoldDB" id="A0A5K1IY78"/>
<proteinExistence type="inferred from homology"/>
<evidence type="ECO:0000256" key="5">
    <source>
        <dbReference type="PROSITE-ProRule" id="PRU01016"/>
    </source>
</evidence>
<dbReference type="EC" id="2.1.1.37" evidence="7"/>
<dbReference type="Gene3D" id="3.40.50.150">
    <property type="entry name" value="Vaccinia Virus protein VP39"/>
    <property type="match status" value="1"/>
</dbReference>
<dbReference type="PRINTS" id="PR00105">
    <property type="entry name" value="C5METTRFRASE"/>
</dbReference>
<dbReference type="RefSeq" id="WP_117862603.1">
    <property type="nucleotide sequence ID" value="NZ_CABWIH010000033.1"/>
</dbReference>
<dbReference type="CDD" id="cd00315">
    <property type="entry name" value="Cyt_C5_DNA_methylase"/>
    <property type="match status" value="1"/>
</dbReference>
<comment type="similarity">
    <text evidence="5 6">Belongs to the class I-like SAM-binding methyltransferase superfamily. C5-methyltransferase family.</text>
</comment>
<comment type="catalytic activity">
    <reaction evidence="7">
        <text>a 2'-deoxycytidine in DNA + S-adenosyl-L-methionine = a 5-methyl-2'-deoxycytidine in DNA + S-adenosyl-L-homocysteine + H(+)</text>
        <dbReference type="Rhea" id="RHEA:13681"/>
        <dbReference type="Rhea" id="RHEA-COMP:11369"/>
        <dbReference type="Rhea" id="RHEA-COMP:11370"/>
        <dbReference type="ChEBI" id="CHEBI:15378"/>
        <dbReference type="ChEBI" id="CHEBI:57856"/>
        <dbReference type="ChEBI" id="CHEBI:59789"/>
        <dbReference type="ChEBI" id="CHEBI:85452"/>
        <dbReference type="ChEBI" id="CHEBI:85454"/>
        <dbReference type="EC" id="2.1.1.37"/>
    </reaction>
</comment>
<dbReference type="InterPro" id="IPR001525">
    <property type="entry name" value="C5_MeTfrase"/>
</dbReference>
<dbReference type="NCBIfam" id="TIGR00675">
    <property type="entry name" value="dcm"/>
    <property type="match status" value="1"/>
</dbReference>
<dbReference type="PROSITE" id="PS00095">
    <property type="entry name" value="C5_MTASE_2"/>
    <property type="match status" value="1"/>
</dbReference>
<dbReference type="Pfam" id="PF00145">
    <property type="entry name" value="DNA_methylase"/>
    <property type="match status" value="1"/>
</dbReference>
<dbReference type="GO" id="GO:0003886">
    <property type="term" value="F:DNA (cytosine-5-)-methyltransferase activity"/>
    <property type="evidence" value="ECO:0007669"/>
    <property type="project" value="UniProtKB-EC"/>
</dbReference>
<dbReference type="InterPro" id="IPR029063">
    <property type="entry name" value="SAM-dependent_MTases_sf"/>
</dbReference>
<keyword evidence="4" id="KW-0680">Restriction system</keyword>
<dbReference type="PANTHER" id="PTHR10629">
    <property type="entry name" value="CYTOSINE-SPECIFIC METHYLTRANSFERASE"/>
    <property type="match status" value="1"/>
</dbReference>
<keyword evidence="3 5" id="KW-0949">S-adenosyl-L-methionine</keyword>
<dbReference type="InterPro" id="IPR050390">
    <property type="entry name" value="C5-Methyltransferase"/>
</dbReference>
<evidence type="ECO:0000256" key="3">
    <source>
        <dbReference type="ARBA" id="ARBA00022691"/>
    </source>
</evidence>
<evidence type="ECO:0000313" key="9">
    <source>
        <dbReference type="Proteomes" id="UP000330807"/>
    </source>
</evidence>
<name>A0A5K1IY78_9ACTN</name>
<dbReference type="Proteomes" id="UP000330807">
    <property type="component" value="Unassembled WGS sequence"/>
</dbReference>
<evidence type="ECO:0000313" key="8">
    <source>
        <dbReference type="EMBL" id="VWL94189.1"/>
    </source>
</evidence>
<dbReference type="PROSITE" id="PS51679">
    <property type="entry name" value="SAM_MT_C5"/>
    <property type="match status" value="1"/>
</dbReference>
<evidence type="ECO:0000256" key="1">
    <source>
        <dbReference type="ARBA" id="ARBA00022603"/>
    </source>
</evidence>
<dbReference type="PROSITE" id="PS00094">
    <property type="entry name" value="C5_MTASE_1"/>
    <property type="match status" value="1"/>
</dbReference>
<dbReference type="InterPro" id="IPR018117">
    <property type="entry name" value="C5_DNA_meth_AS"/>
</dbReference>
<dbReference type="EMBL" id="CABWIH010000033">
    <property type="protein sequence ID" value="VWL94189.1"/>
    <property type="molecule type" value="Genomic_DNA"/>
</dbReference>
<organism evidence="8 9">
    <name type="scientific">Collinsella aerofaciens</name>
    <dbReference type="NCBI Taxonomy" id="74426"/>
    <lineage>
        <taxon>Bacteria</taxon>
        <taxon>Bacillati</taxon>
        <taxon>Actinomycetota</taxon>
        <taxon>Coriobacteriia</taxon>
        <taxon>Coriobacteriales</taxon>
        <taxon>Coriobacteriaceae</taxon>
        <taxon>Collinsella</taxon>
    </lineage>
</organism>
<protein>
    <recommendedName>
        <fullName evidence="7">Cytosine-specific methyltransferase</fullName>
        <ecNumber evidence="7">2.1.1.37</ecNumber>
    </recommendedName>
</protein>
<keyword evidence="1 5" id="KW-0489">Methyltransferase</keyword>
<dbReference type="Gene3D" id="3.90.120.10">
    <property type="entry name" value="DNA Methylase, subunit A, domain 2"/>
    <property type="match status" value="1"/>
</dbReference>
<dbReference type="GO" id="GO:0032259">
    <property type="term" value="P:methylation"/>
    <property type="evidence" value="ECO:0007669"/>
    <property type="project" value="UniProtKB-KW"/>
</dbReference>
<reference evidence="8 9" key="1">
    <citation type="submission" date="2019-10" db="EMBL/GenBank/DDBJ databases">
        <authorList>
            <person name="Wolf R A."/>
        </authorList>
    </citation>
    <scope>NUCLEOTIDE SEQUENCE [LARGE SCALE GENOMIC DNA]</scope>
    <source>
        <strain evidence="8">Collinsella_aerofaciens_AK_138A</strain>
    </source>
</reference>
<sequence length="295" mass="33368">MDCVDLFSGCGGMSLGFQNAGFNIKAAFDNWQAAVDIYSANFDHPAFKYDLYDAEAVPKIEEYSPSMIIGGPPCQDFSIAGARQRGKRANLTIRYAEIVRDVRPEWFVMENVYNIERMDVLPEALEIFRNAGYGLTRRVLNASLCGVPQIRRRFILVGHLGDKDDFLGELLDSRLSDKQMTVRDYLGDSLGTQYFYMHPRNFQRRGVFTIDEPAVTVRGTNRPIPPAYKRHHADKADISEGVRALTYKERSYLQTFPEEFEFVGSKTDIEQAIGNAVPVKLAEYVARCIADYAAD</sequence>
<evidence type="ECO:0000256" key="2">
    <source>
        <dbReference type="ARBA" id="ARBA00022679"/>
    </source>
</evidence>
<keyword evidence="2 5" id="KW-0808">Transferase</keyword>
<accession>A0A5K1IY78</accession>
<evidence type="ECO:0000256" key="4">
    <source>
        <dbReference type="ARBA" id="ARBA00022747"/>
    </source>
</evidence>
<feature type="active site" evidence="5">
    <location>
        <position position="74"/>
    </location>
</feature>
<evidence type="ECO:0000256" key="6">
    <source>
        <dbReference type="RuleBase" id="RU000416"/>
    </source>
</evidence>
<dbReference type="GO" id="GO:0044027">
    <property type="term" value="P:negative regulation of gene expression via chromosomal CpG island methylation"/>
    <property type="evidence" value="ECO:0007669"/>
    <property type="project" value="TreeGrafter"/>
</dbReference>
<dbReference type="SUPFAM" id="SSF53335">
    <property type="entry name" value="S-adenosyl-L-methionine-dependent methyltransferases"/>
    <property type="match status" value="1"/>
</dbReference>
<dbReference type="PANTHER" id="PTHR10629:SF52">
    <property type="entry name" value="DNA (CYTOSINE-5)-METHYLTRANSFERASE 1"/>
    <property type="match status" value="1"/>
</dbReference>
<dbReference type="GO" id="GO:0009307">
    <property type="term" value="P:DNA restriction-modification system"/>
    <property type="evidence" value="ECO:0007669"/>
    <property type="project" value="UniProtKB-KW"/>
</dbReference>
<dbReference type="InterPro" id="IPR031303">
    <property type="entry name" value="C5_meth_CS"/>
</dbReference>
<gene>
    <name evidence="8" type="primary">bspRIM</name>
    <name evidence="8" type="ORF">LMKDKBCB_01674</name>
</gene>
<dbReference type="GO" id="GO:0003677">
    <property type="term" value="F:DNA binding"/>
    <property type="evidence" value="ECO:0007669"/>
    <property type="project" value="TreeGrafter"/>
</dbReference>
<evidence type="ECO:0000256" key="7">
    <source>
        <dbReference type="RuleBase" id="RU000417"/>
    </source>
</evidence>